<evidence type="ECO:0000313" key="2">
    <source>
        <dbReference type="EMBL" id="OOM59452.1"/>
    </source>
</evidence>
<sequence>MSGWKLEDVESVNKENPNTFFIPSLKERSSQKKGDLVRLHFLLTNPKDGEPRAERMWVEILRKKMFSKKYIGILTNIPVYIKDLNIGDEIEFEPKHIARTFIKKEDSRWLEIEEKKALVSKKCMEDNVTICWLYREKADKVEDSGWRMFSGDEDEEYTNNPDNIRVISVGYLLDKDHTLLEIVKSEIGSAYERENKDASWKKVEDWYNLEE</sequence>
<dbReference type="RefSeq" id="WP_077839872.1">
    <property type="nucleotide sequence ID" value="NZ_JABTAE010000001.1"/>
</dbReference>
<dbReference type="Proteomes" id="UP000190973">
    <property type="component" value="Unassembled WGS sequence"/>
</dbReference>
<evidence type="ECO:0000259" key="1">
    <source>
        <dbReference type="Pfam" id="PF09951"/>
    </source>
</evidence>
<dbReference type="Pfam" id="PF09951">
    <property type="entry name" value="Imm33"/>
    <property type="match status" value="1"/>
</dbReference>
<accession>A0A1S8S1W7</accession>
<dbReference type="EMBL" id="LZZI01000075">
    <property type="protein sequence ID" value="OOM59452.1"/>
    <property type="molecule type" value="Genomic_DNA"/>
</dbReference>
<name>A0A1S8S1W7_CLOBE</name>
<proteinExistence type="predicted"/>
<dbReference type="AlphaFoldDB" id="A0A1S8S1W7"/>
<dbReference type="PANTHER" id="PTHR38743:SF2">
    <property type="entry name" value="DUF2185 DOMAIN-CONTAINING PROTEIN"/>
    <property type="match status" value="1"/>
</dbReference>
<dbReference type="InterPro" id="IPR018689">
    <property type="entry name" value="Imm33_dom"/>
</dbReference>
<feature type="domain" description="Immunity protein Imm33" evidence="1">
    <location>
        <begin position="118"/>
        <end position="204"/>
    </location>
</feature>
<dbReference type="PANTHER" id="PTHR38743">
    <property type="entry name" value="SIMILAR TO GLYOXYLASE I FAMILY PROTEIN"/>
    <property type="match status" value="1"/>
</dbReference>
<evidence type="ECO:0000313" key="3">
    <source>
        <dbReference type="Proteomes" id="UP000190973"/>
    </source>
</evidence>
<protein>
    <recommendedName>
        <fullName evidence="1">Immunity protein Imm33 domain-containing protein</fullName>
    </recommendedName>
</protein>
<reference evidence="2 3" key="1">
    <citation type="submission" date="2016-05" db="EMBL/GenBank/DDBJ databases">
        <title>Microbial solvent formation.</title>
        <authorList>
            <person name="Poehlein A."/>
            <person name="Montoya Solano J.D."/>
            <person name="Flitsch S."/>
            <person name="Krabben P."/>
            <person name="Duerre P."/>
            <person name="Daniel R."/>
        </authorList>
    </citation>
    <scope>NUCLEOTIDE SEQUENCE [LARGE SCALE GENOMIC DNA]</scope>
    <source>
        <strain evidence="2 3">DSM 53</strain>
    </source>
</reference>
<gene>
    <name evidence="2" type="ORF">CLBCK_34950</name>
</gene>
<organism evidence="2 3">
    <name type="scientific">Clostridium beijerinckii</name>
    <name type="common">Clostridium MP</name>
    <dbReference type="NCBI Taxonomy" id="1520"/>
    <lineage>
        <taxon>Bacteria</taxon>
        <taxon>Bacillati</taxon>
        <taxon>Bacillota</taxon>
        <taxon>Clostridia</taxon>
        <taxon>Eubacteriales</taxon>
        <taxon>Clostridiaceae</taxon>
        <taxon>Clostridium</taxon>
    </lineage>
</organism>
<comment type="caution">
    <text evidence="2">The sequence shown here is derived from an EMBL/GenBank/DDBJ whole genome shotgun (WGS) entry which is preliminary data.</text>
</comment>